<dbReference type="GO" id="GO:0046872">
    <property type="term" value="F:metal ion binding"/>
    <property type="evidence" value="ECO:0007669"/>
    <property type="project" value="UniProtKB-KW"/>
</dbReference>
<evidence type="ECO:0000259" key="2">
    <source>
        <dbReference type="PROSITE" id="PS51819"/>
    </source>
</evidence>
<accession>A0A4U9R0G9</accession>
<dbReference type="SUPFAM" id="SSF54593">
    <property type="entry name" value="Glyoxalase/Bleomycin resistance protein/Dihydroxybiphenyl dioxygenase"/>
    <property type="match status" value="1"/>
</dbReference>
<dbReference type="GO" id="GO:0004493">
    <property type="term" value="F:methylmalonyl-CoA epimerase activity"/>
    <property type="evidence" value="ECO:0007669"/>
    <property type="project" value="TreeGrafter"/>
</dbReference>
<dbReference type="Pfam" id="PF00903">
    <property type="entry name" value="Glyoxalase"/>
    <property type="match status" value="1"/>
</dbReference>
<dbReference type="Proteomes" id="UP000308489">
    <property type="component" value="Chromosome 1"/>
</dbReference>
<dbReference type="InterPro" id="IPR018146">
    <property type="entry name" value="Glyoxalase_1_CS"/>
</dbReference>
<proteinExistence type="predicted"/>
<dbReference type="GO" id="GO:0046491">
    <property type="term" value="P:L-methylmalonyl-CoA metabolic process"/>
    <property type="evidence" value="ECO:0007669"/>
    <property type="project" value="TreeGrafter"/>
</dbReference>
<organism evidence="3 4">
    <name type="scientific">Hathewaya histolytica</name>
    <name type="common">Clostridium histolyticum</name>
    <dbReference type="NCBI Taxonomy" id="1498"/>
    <lineage>
        <taxon>Bacteria</taxon>
        <taxon>Bacillati</taxon>
        <taxon>Bacillota</taxon>
        <taxon>Clostridia</taxon>
        <taxon>Eubacteriales</taxon>
        <taxon>Clostridiaceae</taxon>
        <taxon>Hathewaya</taxon>
    </lineage>
</organism>
<dbReference type="InterPro" id="IPR037523">
    <property type="entry name" value="VOC_core"/>
</dbReference>
<dbReference type="RefSeq" id="WP_138209334.1">
    <property type="nucleotide sequence ID" value="NZ_CBCRUQ010000009.1"/>
</dbReference>
<evidence type="ECO:0000313" key="3">
    <source>
        <dbReference type="EMBL" id="VTQ84516.1"/>
    </source>
</evidence>
<dbReference type="OrthoDB" id="9788468at2"/>
<dbReference type="PROSITE" id="PS51819">
    <property type="entry name" value="VOC"/>
    <property type="match status" value="1"/>
</dbReference>
<evidence type="ECO:0000313" key="4">
    <source>
        <dbReference type="Proteomes" id="UP000308489"/>
    </source>
</evidence>
<name>A0A4U9R0G9_HATHI</name>
<dbReference type="Gene3D" id="3.10.180.10">
    <property type="entry name" value="2,3-Dihydroxybiphenyl 1,2-Dioxygenase, domain 1"/>
    <property type="match status" value="1"/>
</dbReference>
<dbReference type="PANTHER" id="PTHR43048:SF3">
    <property type="entry name" value="METHYLMALONYL-COA EPIMERASE, MITOCHONDRIAL"/>
    <property type="match status" value="1"/>
</dbReference>
<feature type="domain" description="VOC" evidence="2">
    <location>
        <begin position="4"/>
        <end position="150"/>
    </location>
</feature>
<evidence type="ECO:0000256" key="1">
    <source>
        <dbReference type="ARBA" id="ARBA00022723"/>
    </source>
</evidence>
<dbReference type="InterPro" id="IPR051785">
    <property type="entry name" value="MMCE/EMCE_epimerase"/>
</dbReference>
<protein>
    <submittedName>
        <fullName evidence="3">Methylmalonyl-CoA epimerase</fullName>
    </submittedName>
</protein>
<dbReference type="KEGG" id="hhw:NCTC503_00557"/>
<reference evidence="3 4" key="1">
    <citation type="submission" date="2019-05" db="EMBL/GenBank/DDBJ databases">
        <authorList>
            <consortium name="Pathogen Informatics"/>
        </authorList>
    </citation>
    <scope>NUCLEOTIDE SEQUENCE [LARGE SCALE GENOMIC DNA]</scope>
    <source>
        <strain evidence="3 4">NCTC503</strain>
    </source>
</reference>
<keyword evidence="1" id="KW-0479">Metal-binding</keyword>
<dbReference type="PROSITE" id="PS00934">
    <property type="entry name" value="GLYOXALASE_I_1"/>
    <property type="match status" value="1"/>
</dbReference>
<dbReference type="AlphaFoldDB" id="A0A4U9R0G9"/>
<keyword evidence="4" id="KW-1185">Reference proteome</keyword>
<dbReference type="InterPro" id="IPR004360">
    <property type="entry name" value="Glyas_Fos-R_dOase_dom"/>
</dbReference>
<dbReference type="GO" id="GO:0004462">
    <property type="term" value="F:lactoylglutathione lyase activity"/>
    <property type="evidence" value="ECO:0007669"/>
    <property type="project" value="InterPro"/>
</dbReference>
<dbReference type="PANTHER" id="PTHR43048">
    <property type="entry name" value="METHYLMALONYL-COA EPIMERASE"/>
    <property type="match status" value="1"/>
</dbReference>
<sequence>MLGKLAHVGITIRNTEDSVKFYTEVLGLKLIDSMVMLGPQVEALTNIENAKLKVTYLNNSEDLQSPPIELIEFIGCKEFSKPYDKLSNIGISEVCFLVEDIDSTYENLRAKGVEFLSPPQYFDLTSQNCGKSKAVYFKDIDGNILELMEVL</sequence>
<gene>
    <name evidence="3" type="ORF">NCTC503_00557</name>
</gene>
<dbReference type="EMBL" id="LR590481">
    <property type="protein sequence ID" value="VTQ84516.1"/>
    <property type="molecule type" value="Genomic_DNA"/>
</dbReference>
<dbReference type="InterPro" id="IPR029068">
    <property type="entry name" value="Glyas_Bleomycin-R_OHBP_Dase"/>
</dbReference>